<dbReference type="Proteomes" id="UP000823485">
    <property type="component" value="Unassembled WGS sequence"/>
</dbReference>
<evidence type="ECO:0000313" key="3">
    <source>
        <dbReference type="Proteomes" id="UP000823485"/>
    </source>
</evidence>
<dbReference type="RefSeq" id="WP_236016990.1">
    <property type="nucleotide sequence ID" value="NZ_JAFBFH010000006.1"/>
</dbReference>
<sequence length="109" mass="11915">MTENERVMEQVLQLRQMGIKSAIATVVKVYGSAYRREGAKMLIDEYENRTGMISGGCLEADVAEAAKEVISTGQPVLKTYHLDEEVVWGLGLGCPGTVKIHIELVSSSE</sequence>
<dbReference type="InterPro" id="IPR003777">
    <property type="entry name" value="XdhC_CoxI"/>
</dbReference>
<dbReference type="PANTHER" id="PTHR30388">
    <property type="entry name" value="ALDEHYDE OXIDOREDUCTASE MOLYBDENUM COFACTOR ASSEMBLY PROTEIN"/>
    <property type="match status" value="1"/>
</dbReference>
<organism evidence="2 3">
    <name type="scientific">Siminovitchia thermophila</name>
    <dbReference type="NCBI Taxonomy" id="1245522"/>
    <lineage>
        <taxon>Bacteria</taxon>
        <taxon>Bacillati</taxon>
        <taxon>Bacillota</taxon>
        <taxon>Bacilli</taxon>
        <taxon>Bacillales</taxon>
        <taxon>Bacillaceae</taxon>
        <taxon>Siminovitchia</taxon>
    </lineage>
</organism>
<dbReference type="PANTHER" id="PTHR30388:SF6">
    <property type="entry name" value="XANTHINE DEHYDROGENASE SUBUNIT A-RELATED"/>
    <property type="match status" value="1"/>
</dbReference>
<proteinExistence type="predicted"/>
<accession>A0ABS2R503</accession>
<name>A0ABS2R503_9BACI</name>
<evidence type="ECO:0000259" key="1">
    <source>
        <dbReference type="Pfam" id="PF02625"/>
    </source>
</evidence>
<dbReference type="InterPro" id="IPR052698">
    <property type="entry name" value="MoCofactor_Util/Proc"/>
</dbReference>
<reference evidence="2 3" key="1">
    <citation type="submission" date="2021-01" db="EMBL/GenBank/DDBJ databases">
        <title>Genomic Encyclopedia of Type Strains, Phase IV (KMG-IV): sequencing the most valuable type-strain genomes for metagenomic binning, comparative biology and taxonomic classification.</title>
        <authorList>
            <person name="Goeker M."/>
        </authorList>
    </citation>
    <scope>NUCLEOTIDE SEQUENCE [LARGE SCALE GENOMIC DNA]</scope>
    <source>
        <strain evidence="2 3">DSM 105453</strain>
    </source>
</reference>
<feature type="domain" description="XdhC- CoxI" evidence="1">
    <location>
        <begin position="16"/>
        <end position="80"/>
    </location>
</feature>
<keyword evidence="3" id="KW-1185">Reference proteome</keyword>
<evidence type="ECO:0000313" key="2">
    <source>
        <dbReference type="EMBL" id="MBM7714234.1"/>
    </source>
</evidence>
<dbReference type="Pfam" id="PF02625">
    <property type="entry name" value="XdhC_CoxI"/>
    <property type="match status" value="1"/>
</dbReference>
<protein>
    <submittedName>
        <fullName evidence="2">Xanthine/CO dehydrogenase XdhC/CoxF family maturation factor</fullName>
    </submittedName>
</protein>
<comment type="caution">
    <text evidence="2">The sequence shown here is derived from an EMBL/GenBank/DDBJ whole genome shotgun (WGS) entry which is preliminary data.</text>
</comment>
<dbReference type="EMBL" id="JAFBFH010000006">
    <property type="protein sequence ID" value="MBM7714234.1"/>
    <property type="molecule type" value="Genomic_DNA"/>
</dbReference>
<gene>
    <name evidence="2" type="ORF">JOC94_001206</name>
</gene>